<organism evidence="2 3">
    <name type="scientific">candidate division WWE3 bacterium</name>
    <dbReference type="NCBI Taxonomy" id="2053526"/>
    <lineage>
        <taxon>Bacteria</taxon>
        <taxon>Katanobacteria</taxon>
    </lineage>
</organism>
<dbReference type="Proteomes" id="UP000265540">
    <property type="component" value="Unassembled WGS sequence"/>
</dbReference>
<feature type="transmembrane region" description="Helical" evidence="1">
    <location>
        <begin position="318"/>
        <end position="336"/>
    </location>
</feature>
<feature type="transmembrane region" description="Helical" evidence="1">
    <location>
        <begin position="104"/>
        <end position="123"/>
    </location>
</feature>
<keyword evidence="1" id="KW-0472">Membrane</keyword>
<feature type="transmembrane region" description="Helical" evidence="1">
    <location>
        <begin position="12"/>
        <end position="32"/>
    </location>
</feature>
<evidence type="ECO:0000313" key="2">
    <source>
        <dbReference type="EMBL" id="RJR26851.1"/>
    </source>
</evidence>
<feature type="transmembrane region" description="Helical" evidence="1">
    <location>
        <begin position="395"/>
        <end position="414"/>
    </location>
</feature>
<evidence type="ECO:0008006" key="4">
    <source>
        <dbReference type="Google" id="ProtNLM"/>
    </source>
</evidence>
<dbReference type="AlphaFoldDB" id="A0A3A4ZC93"/>
<feature type="transmembrane region" description="Helical" evidence="1">
    <location>
        <begin position="343"/>
        <end position="362"/>
    </location>
</feature>
<evidence type="ECO:0000313" key="3">
    <source>
        <dbReference type="Proteomes" id="UP000265540"/>
    </source>
</evidence>
<keyword evidence="1" id="KW-0812">Transmembrane</keyword>
<feature type="transmembrane region" description="Helical" evidence="1">
    <location>
        <begin position="368"/>
        <end position="386"/>
    </location>
</feature>
<keyword evidence="1" id="KW-1133">Transmembrane helix</keyword>
<sequence>MEKLTFGKINLLYFLIALVLAISLSGIFTINIQREIISGEPDSFIFISFFDIVKRNILTFSDPFAGTDFMRYPLGINFRLNTDGLFAILTGALLSIFLEHTVAFNLVIFLIFMTNIFLSLVFFNKIGKLYNIDDLAGGRPVLSAFLFALSPYFLARILGHLNLAFIGGFPVLIYSIAVFERKLRNDIPFDYKDYARLFTGILAIAFGSLQYLIILAYIAVAIAAFFLLTTKNTFIKTFNKIIGQLTGTFGVFFIIFSGFMVLFLFMFGGFVFGLFTGDLIIFKNFTFDVRLIDFLVPNSFLSGWLTSFNNSPPHIEKVIFLGVPALLFWLYFLFFSGKKPVQFTLLGFTTAYILLSAALLQLPGYYEGVRFTIVLQLLISLLVLLLPSFLNKNNVYLFVVLTVISTFFYVKIPYKTEIPVEMLSVIRQSPGEAILVLPVSIRHFERNMFISYSGKKLLDGAINQSAAGPKANSYLAENLRSITCGVDYRDLENPEQLYVETMEKIRSLGIKTVVIERVSVENLEEFSSCKYFVEFFYRHYAEQTTQIFKDARYEVYVFK</sequence>
<proteinExistence type="predicted"/>
<feature type="transmembrane region" description="Helical" evidence="1">
    <location>
        <begin position="80"/>
        <end position="98"/>
    </location>
</feature>
<feature type="transmembrane region" description="Helical" evidence="1">
    <location>
        <begin position="248"/>
        <end position="275"/>
    </location>
</feature>
<evidence type="ECO:0000256" key="1">
    <source>
        <dbReference type="SAM" id="Phobius"/>
    </source>
</evidence>
<dbReference type="EMBL" id="QZJF01000017">
    <property type="protein sequence ID" value="RJR26851.1"/>
    <property type="molecule type" value="Genomic_DNA"/>
</dbReference>
<feature type="transmembrane region" description="Helical" evidence="1">
    <location>
        <begin position="200"/>
        <end position="228"/>
    </location>
</feature>
<comment type="caution">
    <text evidence="2">The sequence shown here is derived from an EMBL/GenBank/DDBJ whole genome shotgun (WGS) entry which is preliminary data.</text>
</comment>
<reference evidence="2 3" key="1">
    <citation type="journal article" date="2017" name="ISME J.">
        <title>Energy and carbon metabolisms in a deep terrestrial subsurface fluid microbial community.</title>
        <authorList>
            <person name="Momper L."/>
            <person name="Jungbluth S.P."/>
            <person name="Lee M.D."/>
            <person name="Amend J.P."/>
        </authorList>
    </citation>
    <scope>NUCLEOTIDE SEQUENCE [LARGE SCALE GENOMIC DNA]</scope>
    <source>
        <strain evidence="2">SURF_46</strain>
    </source>
</reference>
<feature type="transmembrane region" description="Helical" evidence="1">
    <location>
        <begin position="161"/>
        <end position="179"/>
    </location>
</feature>
<protein>
    <recommendedName>
        <fullName evidence="4">Glycosyltransferase RgtA/B/C/D-like domain-containing protein</fullName>
    </recommendedName>
</protein>
<accession>A0A3A4ZC93</accession>
<gene>
    <name evidence="2" type="ORF">C4561_03695</name>
</gene>
<name>A0A3A4ZC93_UNCKA</name>